<evidence type="ECO:0000256" key="1">
    <source>
        <dbReference type="ARBA" id="ARBA00001917"/>
    </source>
</evidence>
<dbReference type="GO" id="GO:0016491">
    <property type="term" value="F:oxidoreductase activity"/>
    <property type="evidence" value="ECO:0007669"/>
    <property type="project" value="UniProtKB-KW"/>
</dbReference>
<comment type="cofactor">
    <cofactor evidence="1">
        <name>FMN</name>
        <dbReference type="ChEBI" id="CHEBI:58210"/>
    </cofactor>
</comment>
<keyword evidence="3" id="KW-0285">Flavoprotein</keyword>
<dbReference type="SUPFAM" id="SSF55469">
    <property type="entry name" value="FMN-dependent nitroreductase-like"/>
    <property type="match status" value="1"/>
</dbReference>
<evidence type="ECO:0000256" key="2">
    <source>
        <dbReference type="ARBA" id="ARBA00007118"/>
    </source>
</evidence>
<comment type="similarity">
    <text evidence="2">Belongs to the nitroreductase family.</text>
</comment>
<dbReference type="InterPro" id="IPR033878">
    <property type="entry name" value="NfsB-like"/>
</dbReference>
<accession>A0ABM9GMH8</accession>
<feature type="domain" description="Nitroreductase" evidence="7">
    <location>
        <begin position="14"/>
        <end position="190"/>
    </location>
</feature>
<dbReference type="PANTHER" id="PTHR43673">
    <property type="entry name" value="NAD(P)H NITROREDUCTASE YDGI-RELATED"/>
    <property type="match status" value="1"/>
</dbReference>
<dbReference type="RefSeq" id="WP_261594961.1">
    <property type="nucleotide sequence ID" value="NZ_CAMAPD010000023.1"/>
</dbReference>
<evidence type="ECO:0000313" key="9">
    <source>
        <dbReference type="Proteomes" id="UP001152485"/>
    </source>
</evidence>
<keyword evidence="6 8" id="KW-0560">Oxidoreductase</keyword>
<evidence type="ECO:0000259" key="7">
    <source>
        <dbReference type="Pfam" id="PF00881"/>
    </source>
</evidence>
<comment type="caution">
    <text evidence="8">The sequence shown here is derived from an EMBL/GenBank/DDBJ whole genome shotgun (WGS) entry which is preliminary data.</text>
</comment>
<dbReference type="Proteomes" id="UP001152485">
    <property type="component" value="Unassembled WGS sequence"/>
</dbReference>
<organism evidence="8 9">
    <name type="scientific">Pseudoalteromonas holothuriae</name>
    <dbReference type="NCBI Taxonomy" id="2963714"/>
    <lineage>
        <taxon>Bacteria</taxon>
        <taxon>Pseudomonadati</taxon>
        <taxon>Pseudomonadota</taxon>
        <taxon>Gammaproteobacteria</taxon>
        <taxon>Alteromonadales</taxon>
        <taxon>Pseudoalteromonadaceae</taxon>
        <taxon>Pseudoalteromonas</taxon>
    </lineage>
</organism>
<keyword evidence="4" id="KW-0288">FMN</keyword>
<evidence type="ECO:0000256" key="4">
    <source>
        <dbReference type="ARBA" id="ARBA00022643"/>
    </source>
</evidence>
<dbReference type="PANTHER" id="PTHR43673:SF2">
    <property type="entry name" value="NITROREDUCTASE"/>
    <property type="match status" value="1"/>
</dbReference>
<reference evidence="8 9" key="1">
    <citation type="submission" date="2022-07" db="EMBL/GenBank/DDBJ databases">
        <authorList>
            <person name="Criscuolo A."/>
        </authorList>
    </citation>
    <scope>NUCLEOTIDE SEQUENCE [LARGE SCALE GENOMIC DNA]</scope>
    <source>
        <strain evidence="9">CIP 111951</strain>
    </source>
</reference>
<protein>
    <submittedName>
        <fullName evidence="8">NAD(P)H nitroreductase YfkO</fullName>
        <ecNumber evidence="8">1.-.-.-</ecNumber>
    </submittedName>
</protein>
<proteinExistence type="inferred from homology"/>
<dbReference type="InterPro" id="IPR029479">
    <property type="entry name" value="Nitroreductase"/>
</dbReference>
<evidence type="ECO:0000256" key="3">
    <source>
        <dbReference type="ARBA" id="ARBA00022630"/>
    </source>
</evidence>
<evidence type="ECO:0000256" key="5">
    <source>
        <dbReference type="ARBA" id="ARBA00022857"/>
    </source>
</evidence>
<name>A0ABM9GMH8_9GAMM</name>
<sequence>MQSESIHTLQNALYWRYAVRRFSNKQVSDETITEIIKNTRLSASSYGLQPYKIIVIKDHALKSQLVDYSFGQNKVADNSHLLVFAADMSCIKTMIDKHTQRFSLYNDLSDDKLISMKSSMLDALSSLTTDKQYKWASEQAYIALSTLLISAASLQIDTCPIGGIEHQEYDRILDLDGLQLKTVIACPIGYRHPFDYSALRYKIRRPLNELVLGMEL</sequence>
<dbReference type="CDD" id="cd02149">
    <property type="entry name" value="NfsB-like"/>
    <property type="match status" value="1"/>
</dbReference>
<dbReference type="Gene3D" id="3.40.109.10">
    <property type="entry name" value="NADH Oxidase"/>
    <property type="match status" value="1"/>
</dbReference>
<gene>
    <name evidence="8" type="primary">yfkO</name>
    <name evidence="8" type="ORF">PSECIP111951_03660</name>
</gene>
<dbReference type="EMBL" id="CAMAPD010000023">
    <property type="protein sequence ID" value="CAH9066864.1"/>
    <property type="molecule type" value="Genomic_DNA"/>
</dbReference>
<evidence type="ECO:0000313" key="8">
    <source>
        <dbReference type="EMBL" id="CAH9066864.1"/>
    </source>
</evidence>
<dbReference type="EC" id="1.-.-.-" evidence="8"/>
<dbReference type="Pfam" id="PF00881">
    <property type="entry name" value="Nitroreductase"/>
    <property type="match status" value="1"/>
</dbReference>
<dbReference type="InterPro" id="IPR000415">
    <property type="entry name" value="Nitroreductase-like"/>
</dbReference>
<evidence type="ECO:0000256" key="6">
    <source>
        <dbReference type="ARBA" id="ARBA00023002"/>
    </source>
</evidence>
<keyword evidence="5" id="KW-0521">NADP</keyword>